<keyword evidence="10" id="KW-0902">Two-component regulatory system</keyword>
<keyword evidence="5 14" id="KW-0597">Phosphoprotein</keyword>
<dbReference type="Pfam" id="PF00672">
    <property type="entry name" value="HAMP"/>
    <property type="match status" value="1"/>
</dbReference>
<evidence type="ECO:0000259" key="19">
    <source>
        <dbReference type="PROSITE" id="PS50885"/>
    </source>
</evidence>
<dbReference type="PRINTS" id="PR00344">
    <property type="entry name" value="BCTRLSENSOR"/>
</dbReference>
<name>A0A1L9QXK8_9CYAN</name>
<evidence type="ECO:0000256" key="16">
    <source>
        <dbReference type="SAM" id="Phobius"/>
    </source>
</evidence>
<dbReference type="SMART" id="SM00388">
    <property type="entry name" value="HisKA"/>
    <property type="match status" value="1"/>
</dbReference>
<evidence type="ECO:0000256" key="5">
    <source>
        <dbReference type="ARBA" id="ARBA00022553"/>
    </source>
</evidence>
<dbReference type="InterPro" id="IPR036097">
    <property type="entry name" value="HisK_dim/P_sf"/>
</dbReference>
<evidence type="ECO:0000256" key="11">
    <source>
        <dbReference type="ARBA" id="ARBA00023136"/>
    </source>
</evidence>
<dbReference type="SMART" id="SM00387">
    <property type="entry name" value="HATPase_c"/>
    <property type="match status" value="1"/>
</dbReference>
<accession>A0A1L9QXK8</accession>
<keyword evidence="21" id="KW-1185">Reference proteome</keyword>
<dbReference type="SMART" id="SM00448">
    <property type="entry name" value="REC"/>
    <property type="match status" value="1"/>
</dbReference>
<dbReference type="FunFam" id="3.30.565.10:FF:000010">
    <property type="entry name" value="Sensor histidine kinase RcsC"/>
    <property type="match status" value="1"/>
</dbReference>
<keyword evidence="9" id="KW-0067">ATP-binding</keyword>
<dbReference type="InterPro" id="IPR003661">
    <property type="entry name" value="HisK_dim/P_dom"/>
</dbReference>
<protein>
    <recommendedName>
        <fullName evidence="13">Circadian input-output histidine kinase CikA</fullName>
        <ecNumber evidence="4">2.7.13.3</ecNumber>
    </recommendedName>
</protein>
<keyword evidence="11 16" id="KW-0472">Membrane</keyword>
<dbReference type="GO" id="GO:0005524">
    <property type="term" value="F:ATP binding"/>
    <property type="evidence" value="ECO:0007669"/>
    <property type="project" value="UniProtKB-KW"/>
</dbReference>
<keyword evidence="15" id="KW-0175">Coiled coil</keyword>
<dbReference type="Pfam" id="PF00512">
    <property type="entry name" value="HisKA"/>
    <property type="match status" value="1"/>
</dbReference>
<evidence type="ECO:0000256" key="13">
    <source>
        <dbReference type="ARBA" id="ARBA00074306"/>
    </source>
</evidence>
<evidence type="ECO:0000256" key="15">
    <source>
        <dbReference type="SAM" id="Coils"/>
    </source>
</evidence>
<dbReference type="Pfam" id="PF00072">
    <property type="entry name" value="Response_reg"/>
    <property type="match status" value="1"/>
</dbReference>
<keyword evidence="7" id="KW-0547">Nucleotide-binding</keyword>
<evidence type="ECO:0000256" key="2">
    <source>
        <dbReference type="ARBA" id="ARBA00004370"/>
    </source>
</evidence>
<keyword evidence="12" id="KW-0131">Cell cycle</keyword>
<reference evidence="20" key="1">
    <citation type="submission" date="2016-10" db="EMBL/GenBank/DDBJ databases">
        <title>CRISPR-Cas defence system in Roseofilum reptotaenium: evidence of a bacteriophage-cyanobacterium arms race in the coral black band disease.</title>
        <authorList>
            <person name="Buerger P."/>
            <person name="Wood-Charlson E.M."/>
            <person name="Weynberg K.D."/>
            <person name="Willis B."/>
            <person name="Van Oppen M.J."/>
        </authorList>
    </citation>
    <scope>NUCLEOTIDE SEQUENCE [LARGE SCALE GENOMIC DNA]</scope>
    <source>
        <strain evidence="20">AO1-A</strain>
    </source>
</reference>
<dbReference type="CDD" id="cd16922">
    <property type="entry name" value="HATPase_EvgS-ArcB-TorS-like"/>
    <property type="match status" value="1"/>
</dbReference>
<dbReference type="InterPro" id="IPR011006">
    <property type="entry name" value="CheY-like_superfamily"/>
</dbReference>
<dbReference type="InterPro" id="IPR003594">
    <property type="entry name" value="HATPase_dom"/>
</dbReference>
<dbReference type="InterPro" id="IPR007891">
    <property type="entry name" value="CHASE3"/>
</dbReference>
<evidence type="ECO:0000313" key="21">
    <source>
        <dbReference type="Proteomes" id="UP000183940"/>
    </source>
</evidence>
<dbReference type="Gene3D" id="1.10.287.130">
    <property type="match status" value="1"/>
</dbReference>
<gene>
    <name evidence="20" type="ORF">BI308_00090</name>
</gene>
<keyword evidence="8" id="KW-0418">Kinase</keyword>
<dbReference type="Pfam" id="PF02518">
    <property type="entry name" value="HATPase_c"/>
    <property type="match status" value="1"/>
</dbReference>
<dbReference type="SUPFAM" id="SSF47384">
    <property type="entry name" value="Homodimeric domain of signal transducing histidine kinase"/>
    <property type="match status" value="1"/>
</dbReference>
<evidence type="ECO:0000256" key="6">
    <source>
        <dbReference type="ARBA" id="ARBA00022679"/>
    </source>
</evidence>
<dbReference type="EC" id="2.7.13.3" evidence="4"/>
<feature type="modified residue" description="4-aspartylphosphate" evidence="14">
    <location>
        <position position="748"/>
    </location>
</feature>
<dbReference type="SMART" id="SM00304">
    <property type="entry name" value="HAMP"/>
    <property type="match status" value="2"/>
</dbReference>
<dbReference type="FunFam" id="1.10.287.130:FF:000038">
    <property type="entry name" value="Sensory transduction histidine kinase"/>
    <property type="match status" value="1"/>
</dbReference>
<comment type="catalytic activity">
    <reaction evidence="1">
        <text>ATP + protein L-histidine = ADP + protein N-phospho-L-histidine.</text>
        <dbReference type="EC" id="2.7.13.3"/>
    </reaction>
</comment>
<dbReference type="EMBL" id="MLAW01000001">
    <property type="protein sequence ID" value="OJJ27418.1"/>
    <property type="molecule type" value="Genomic_DNA"/>
</dbReference>
<dbReference type="CDD" id="cd06225">
    <property type="entry name" value="HAMP"/>
    <property type="match status" value="1"/>
</dbReference>
<keyword evidence="16" id="KW-0812">Transmembrane</keyword>
<feature type="transmembrane region" description="Helical" evidence="16">
    <location>
        <begin position="34"/>
        <end position="59"/>
    </location>
</feature>
<evidence type="ECO:0000259" key="17">
    <source>
        <dbReference type="PROSITE" id="PS50109"/>
    </source>
</evidence>
<dbReference type="CDD" id="cd00156">
    <property type="entry name" value="REC"/>
    <property type="match status" value="1"/>
</dbReference>
<evidence type="ECO:0000313" key="20">
    <source>
        <dbReference type="EMBL" id="OJJ27418.1"/>
    </source>
</evidence>
<comment type="similarity">
    <text evidence="3">In the N-terminal section; belongs to the phytochrome family.</text>
</comment>
<dbReference type="Pfam" id="PF05227">
    <property type="entry name" value="CHASE3"/>
    <property type="match status" value="1"/>
</dbReference>
<evidence type="ECO:0000256" key="14">
    <source>
        <dbReference type="PROSITE-ProRule" id="PRU00169"/>
    </source>
</evidence>
<organism evidence="20 21">
    <name type="scientific">Roseofilum reptotaenium AO1-A</name>
    <dbReference type="NCBI Taxonomy" id="1925591"/>
    <lineage>
        <taxon>Bacteria</taxon>
        <taxon>Bacillati</taxon>
        <taxon>Cyanobacteriota</taxon>
        <taxon>Cyanophyceae</taxon>
        <taxon>Desertifilales</taxon>
        <taxon>Desertifilaceae</taxon>
        <taxon>Roseofilum</taxon>
    </lineage>
</organism>
<feature type="domain" description="Response regulatory" evidence="18">
    <location>
        <begin position="699"/>
        <end position="815"/>
    </location>
</feature>
<dbReference type="GO" id="GO:0005886">
    <property type="term" value="C:plasma membrane"/>
    <property type="evidence" value="ECO:0007669"/>
    <property type="project" value="TreeGrafter"/>
</dbReference>
<dbReference type="Gene3D" id="3.40.50.2300">
    <property type="match status" value="1"/>
</dbReference>
<keyword evidence="6" id="KW-0808">Transferase</keyword>
<dbReference type="CDD" id="cd00082">
    <property type="entry name" value="HisKA"/>
    <property type="match status" value="1"/>
</dbReference>
<evidence type="ECO:0000256" key="10">
    <source>
        <dbReference type="ARBA" id="ARBA00023012"/>
    </source>
</evidence>
<evidence type="ECO:0000256" key="8">
    <source>
        <dbReference type="ARBA" id="ARBA00022777"/>
    </source>
</evidence>
<dbReference type="PROSITE" id="PS50110">
    <property type="entry name" value="RESPONSE_REGULATORY"/>
    <property type="match status" value="1"/>
</dbReference>
<dbReference type="InterPro" id="IPR004358">
    <property type="entry name" value="Sig_transdc_His_kin-like_C"/>
</dbReference>
<evidence type="ECO:0000256" key="3">
    <source>
        <dbReference type="ARBA" id="ARBA00006402"/>
    </source>
</evidence>
<feature type="domain" description="Histidine kinase" evidence="17">
    <location>
        <begin position="453"/>
        <end position="676"/>
    </location>
</feature>
<proteinExistence type="inferred from homology"/>
<evidence type="ECO:0000259" key="18">
    <source>
        <dbReference type="PROSITE" id="PS50110"/>
    </source>
</evidence>
<dbReference type="SUPFAM" id="SSF52172">
    <property type="entry name" value="CheY-like"/>
    <property type="match status" value="1"/>
</dbReference>
<evidence type="ECO:0000256" key="7">
    <source>
        <dbReference type="ARBA" id="ARBA00022741"/>
    </source>
</evidence>
<dbReference type="PANTHER" id="PTHR43047:SF72">
    <property type="entry name" value="OSMOSENSING HISTIDINE PROTEIN KINASE SLN1"/>
    <property type="match status" value="1"/>
</dbReference>
<dbReference type="AlphaFoldDB" id="A0A1L9QXK8"/>
<feature type="domain" description="HAMP" evidence="19">
    <location>
        <begin position="365"/>
        <end position="417"/>
    </location>
</feature>
<feature type="transmembrane region" description="Helical" evidence="16">
    <location>
        <begin position="343"/>
        <end position="363"/>
    </location>
</feature>
<dbReference type="PROSITE" id="PS50109">
    <property type="entry name" value="HIS_KIN"/>
    <property type="match status" value="1"/>
</dbReference>
<evidence type="ECO:0000256" key="1">
    <source>
        <dbReference type="ARBA" id="ARBA00000085"/>
    </source>
</evidence>
<dbReference type="GO" id="GO:0009927">
    <property type="term" value="F:histidine phosphotransfer kinase activity"/>
    <property type="evidence" value="ECO:0007669"/>
    <property type="project" value="TreeGrafter"/>
</dbReference>
<evidence type="ECO:0000256" key="12">
    <source>
        <dbReference type="ARBA" id="ARBA00023306"/>
    </source>
</evidence>
<dbReference type="InterPro" id="IPR036890">
    <property type="entry name" value="HATPase_C_sf"/>
</dbReference>
<dbReference type="SUPFAM" id="SSF55874">
    <property type="entry name" value="ATPase domain of HSP90 chaperone/DNA topoisomerase II/histidine kinase"/>
    <property type="match status" value="1"/>
</dbReference>
<dbReference type="STRING" id="1925591.BI308_00090"/>
<dbReference type="PANTHER" id="PTHR43047">
    <property type="entry name" value="TWO-COMPONENT HISTIDINE PROTEIN KINASE"/>
    <property type="match status" value="1"/>
</dbReference>
<dbReference type="InterPro" id="IPR001789">
    <property type="entry name" value="Sig_transdc_resp-reg_receiver"/>
</dbReference>
<dbReference type="Proteomes" id="UP000183940">
    <property type="component" value="Unassembled WGS sequence"/>
</dbReference>
<feature type="coiled-coil region" evidence="15">
    <location>
        <begin position="405"/>
        <end position="446"/>
    </location>
</feature>
<dbReference type="Gene3D" id="6.10.340.10">
    <property type="match status" value="1"/>
</dbReference>
<dbReference type="InterPro" id="IPR003660">
    <property type="entry name" value="HAMP_dom"/>
</dbReference>
<keyword evidence="16" id="KW-1133">Transmembrane helix</keyword>
<comment type="subcellular location">
    <subcellularLocation>
        <location evidence="2">Membrane</location>
    </subcellularLocation>
</comment>
<dbReference type="SUPFAM" id="SSF158472">
    <property type="entry name" value="HAMP domain-like"/>
    <property type="match status" value="1"/>
</dbReference>
<dbReference type="GO" id="GO:0000155">
    <property type="term" value="F:phosphorelay sensor kinase activity"/>
    <property type="evidence" value="ECO:0007669"/>
    <property type="project" value="InterPro"/>
</dbReference>
<dbReference type="PROSITE" id="PS50885">
    <property type="entry name" value="HAMP"/>
    <property type="match status" value="1"/>
</dbReference>
<comment type="caution">
    <text evidence="20">The sequence shown here is derived from an EMBL/GenBank/DDBJ whole genome shotgun (WGS) entry which is preliminary data.</text>
</comment>
<dbReference type="InterPro" id="IPR005467">
    <property type="entry name" value="His_kinase_dom"/>
</dbReference>
<dbReference type="Gene3D" id="3.30.565.10">
    <property type="entry name" value="Histidine kinase-like ATPase, C-terminal domain"/>
    <property type="match status" value="1"/>
</dbReference>
<sequence>MAKLSLVPTISKVSRSLRTSWNDKIYHLNISQKLNISFGILAALTFLVAGRSYLAGLWVTQKIQQTQNIRVPLAIASGNAQENLLDMLLNVRGYNITGESRFRTQYEQSRLAFEANLAQLEILLGQEPIADDIDLQSLEKLKAAYQQWSTLPDQLFLLKDSPRENQPALKHFIDQAEAPAERLRAEIDQISNWQEDNASSIADLSLFKEILRFQGSFDRMLGELKGYIATQNMSLRLEYGSALKKNDAAWEALQEQKSLLPVEQRQALEKVEGWRSQFLAETAALFTLVEGERYREDIFLFKTEAAPVTREMVALLESIVTHQQEQLSQDLQAGSQSLSQAQWQGLLAGFIALSMAIILAIALRRQIAQPIIRLTDVTNRVMSGNLDTQAVVESGDEVGTLAQTFNNMTASLQASRAEMERYNEALEERAEELKRSKEQAEVANQAKSDFLANMSHELRTPLNGILGYAQILVRSKVLADKERHGINVIYQCGSHLLTLINDILDLSKIEARKLELNPQAVHLPSLLQSVVEMCKIKAQQKGIEFIYQPSSSLPDGVETDEKRLRQVLINLLGNAIKFTDSGSVTLGIEVLALSETTASILFKAIDTGVGIAEADRIKLFEAFEQVGDRQKQSEGTGLGLAISQRIVELMGGKIQVKSQRGVGSEFFFTTELPIAEDWVQQVKDDRSHNIIGYEGDRRTILAIDDRWENLAVVRNLLESVDFKVIEAENGQQGLEQLRSVQPDLVITDLVMPVMDGFEFLTQVYSSKDLQQTIVIVSSASVSELDRQRALDTGGHDFLPKPVDAKLLFQLLSAHLDLEWVYQDPPPDSSSPQGADGGQSERMIVPDREVLEQLLVLIQDGDIQAITEVAEDLVASDRTLTPFTQQMLQLANSFQLKRLQTFISQFLNE</sequence>
<evidence type="ECO:0000256" key="4">
    <source>
        <dbReference type="ARBA" id="ARBA00012438"/>
    </source>
</evidence>
<evidence type="ECO:0000256" key="9">
    <source>
        <dbReference type="ARBA" id="ARBA00022840"/>
    </source>
</evidence>